<comment type="caution">
    <text evidence="9">The sequence shown here is derived from an EMBL/GenBank/DDBJ whole genome shotgun (WGS) entry which is preliminary data.</text>
</comment>
<dbReference type="PROSITE" id="PS50104">
    <property type="entry name" value="TIR"/>
    <property type="match status" value="1"/>
</dbReference>
<dbReference type="InterPro" id="IPR044974">
    <property type="entry name" value="Disease_R_plants"/>
</dbReference>
<dbReference type="InterPro" id="IPR036390">
    <property type="entry name" value="WH_DNA-bd_sf"/>
</dbReference>
<evidence type="ECO:0000256" key="3">
    <source>
        <dbReference type="ARBA" id="ARBA00022737"/>
    </source>
</evidence>
<evidence type="ECO:0000256" key="1">
    <source>
        <dbReference type="ARBA" id="ARBA00011982"/>
    </source>
</evidence>
<dbReference type="AlphaFoldDB" id="A0A396GG66"/>
<gene>
    <name evidence="9" type="ORF">MtrunA17_Chr8g0343801</name>
</gene>
<keyword evidence="3" id="KW-0677">Repeat</keyword>
<dbReference type="GO" id="GO:0043531">
    <property type="term" value="F:ADP binding"/>
    <property type="evidence" value="ECO:0007669"/>
    <property type="project" value="InterPro"/>
</dbReference>
<dbReference type="EC" id="3.2.2.6" evidence="1"/>
<dbReference type="Pfam" id="PF00931">
    <property type="entry name" value="NB-ARC"/>
    <property type="match status" value="1"/>
</dbReference>
<keyword evidence="6" id="KW-0520">NAD</keyword>
<feature type="domain" description="TIR" evidence="8">
    <location>
        <begin position="11"/>
        <end position="180"/>
    </location>
</feature>
<dbReference type="InterPro" id="IPR035897">
    <property type="entry name" value="Toll_tir_struct_dom_sf"/>
</dbReference>
<dbReference type="SUPFAM" id="SSF52540">
    <property type="entry name" value="P-loop containing nucleoside triphosphate hydrolases"/>
    <property type="match status" value="1"/>
</dbReference>
<name>A0A396GG66_MEDTR</name>
<dbReference type="InterPro" id="IPR042197">
    <property type="entry name" value="Apaf_helical"/>
</dbReference>
<evidence type="ECO:0000256" key="5">
    <source>
        <dbReference type="ARBA" id="ARBA00022821"/>
    </source>
</evidence>
<evidence type="ECO:0000256" key="2">
    <source>
        <dbReference type="ARBA" id="ARBA00022614"/>
    </source>
</evidence>
<dbReference type="SUPFAM" id="SSF52200">
    <property type="entry name" value="Toll/Interleukin receptor TIR domain"/>
    <property type="match status" value="1"/>
</dbReference>
<keyword evidence="4" id="KW-0378">Hydrolase</keyword>
<dbReference type="SMART" id="SM00255">
    <property type="entry name" value="TIR"/>
    <property type="match status" value="1"/>
</dbReference>
<dbReference type="Gene3D" id="3.40.50.300">
    <property type="entry name" value="P-loop containing nucleotide triphosphate hydrolases"/>
    <property type="match status" value="1"/>
</dbReference>
<dbReference type="GO" id="GO:0003677">
    <property type="term" value="F:DNA binding"/>
    <property type="evidence" value="ECO:0007669"/>
    <property type="project" value="UniProtKB-KW"/>
</dbReference>
<keyword evidence="2" id="KW-0433">Leucine-rich repeat</keyword>
<dbReference type="FunFam" id="1.10.8.430:FF:000002">
    <property type="entry name" value="Disease resistance protein (TIR-NBS-LRR class)"/>
    <property type="match status" value="1"/>
</dbReference>
<accession>A0A396GG66</accession>
<dbReference type="FunFam" id="3.40.50.10140:FF:000007">
    <property type="entry name" value="Disease resistance protein (TIR-NBS-LRR class)"/>
    <property type="match status" value="1"/>
</dbReference>
<dbReference type="InterPro" id="IPR000157">
    <property type="entry name" value="TIR_dom"/>
</dbReference>
<comment type="catalytic activity">
    <reaction evidence="7">
        <text>NAD(+) + H2O = ADP-D-ribose + nicotinamide + H(+)</text>
        <dbReference type="Rhea" id="RHEA:16301"/>
        <dbReference type="ChEBI" id="CHEBI:15377"/>
        <dbReference type="ChEBI" id="CHEBI:15378"/>
        <dbReference type="ChEBI" id="CHEBI:17154"/>
        <dbReference type="ChEBI" id="CHEBI:57540"/>
        <dbReference type="ChEBI" id="CHEBI:57967"/>
        <dbReference type="EC" id="3.2.2.6"/>
    </reaction>
    <physiologicalReaction direction="left-to-right" evidence="7">
        <dbReference type="Rhea" id="RHEA:16302"/>
    </physiologicalReaction>
</comment>
<dbReference type="Proteomes" id="UP000265566">
    <property type="component" value="Chromosome 8"/>
</dbReference>
<dbReference type="PANTHER" id="PTHR11017:SF560">
    <property type="entry name" value="RESISTANCE PROTEIN (TIR-NBS-LRR CLASS), PUTATIVE-RELATED"/>
    <property type="match status" value="1"/>
</dbReference>
<keyword evidence="9" id="KW-0238">DNA-binding</keyword>
<dbReference type="Pfam" id="PF01582">
    <property type="entry name" value="TIR"/>
    <property type="match status" value="1"/>
</dbReference>
<evidence type="ECO:0000256" key="7">
    <source>
        <dbReference type="ARBA" id="ARBA00047304"/>
    </source>
</evidence>
<dbReference type="InterPro" id="IPR027417">
    <property type="entry name" value="P-loop_NTPase"/>
</dbReference>
<dbReference type="GO" id="GO:0061809">
    <property type="term" value="F:NAD+ nucleosidase activity, cyclic ADP-ribose generating"/>
    <property type="evidence" value="ECO:0007669"/>
    <property type="project" value="UniProtKB-EC"/>
</dbReference>
<dbReference type="GO" id="GO:0006952">
    <property type="term" value="P:defense response"/>
    <property type="evidence" value="ECO:0007669"/>
    <property type="project" value="UniProtKB-KW"/>
</dbReference>
<dbReference type="InterPro" id="IPR002182">
    <property type="entry name" value="NB-ARC"/>
</dbReference>
<dbReference type="PANTHER" id="PTHR11017">
    <property type="entry name" value="LEUCINE-RICH REPEAT-CONTAINING PROTEIN"/>
    <property type="match status" value="1"/>
</dbReference>
<dbReference type="InterPro" id="IPR058192">
    <property type="entry name" value="WHD_ROQ1-like"/>
</dbReference>
<evidence type="ECO:0000259" key="8">
    <source>
        <dbReference type="PROSITE" id="PS50104"/>
    </source>
</evidence>
<evidence type="ECO:0000256" key="6">
    <source>
        <dbReference type="ARBA" id="ARBA00023027"/>
    </source>
</evidence>
<dbReference type="Pfam" id="PF23282">
    <property type="entry name" value="WHD_ROQ1"/>
    <property type="match status" value="1"/>
</dbReference>
<proteinExistence type="predicted"/>
<dbReference type="EMBL" id="PSQE01000008">
    <property type="protein sequence ID" value="RHN39438.1"/>
    <property type="molecule type" value="Genomic_DNA"/>
</dbReference>
<keyword evidence="5" id="KW-0611">Plant defense</keyword>
<dbReference type="PRINTS" id="PR00364">
    <property type="entry name" value="DISEASERSIST"/>
</dbReference>
<reference evidence="9" key="1">
    <citation type="journal article" date="2018" name="Nat. Plants">
        <title>Whole-genome landscape of Medicago truncatula symbiotic genes.</title>
        <authorList>
            <person name="Pecrix Y."/>
            <person name="Gamas P."/>
            <person name="Carrere S."/>
        </authorList>
    </citation>
    <scope>NUCLEOTIDE SEQUENCE</scope>
    <source>
        <tissue evidence="9">Leaves</tissue>
    </source>
</reference>
<protein>
    <recommendedName>
        <fullName evidence="1">ADP-ribosyl cyclase/cyclic ADP-ribose hydrolase</fullName>
        <ecNumber evidence="1">3.2.2.6</ecNumber>
    </recommendedName>
</protein>
<sequence length="552" mass="62526">MSSSSSSNPQWIHDVFLNFRGEDTRTSLVSHMDAALTNAGINTYIDQQLHKGTELGPELLRAIEGSHISILVFSKRYTESSWCLNELKKVMECHRTHGQVVVPIFYDVDPSVVRQQKGAFGEILKAMQTKYTPTQERKGWSICCRGGRVHSLKLLICLVGMSPIAAELVQQIVEDLLAKLDNASLSIIEFPVGLESRMHKVIEFIATQPSKVCMIGIWGMGRSGKTTTAKAIYNQIHRKFLNRSFIENVREVCEKENRGTIHLQQQLLSDILNTKNKIHSPALGTTKIEKRFQGKKLLVVLDDVTTVEQLKALCGNPRLFGPGSVFIVTTRDARLLNLVKVDYVCTMKEMEEKDPLELFSWHAFRQPSPIKNFSELSRTVVAYCGGLPLALEVIGSYLYGRTKQEWESVLLKLERIPNDQVQEKLRISYDGLKDDMAKDIFLDICCFFIGKDRAYVTEILNGCGLYADIGITVLVERSLVKIEKNNKLGMHDLLRDMGREIVRQSSAKNPGKRSRLWFHEDVHDVLTKNTGTINVEGLFFKFAKNRQSSLLY</sequence>
<evidence type="ECO:0000256" key="4">
    <source>
        <dbReference type="ARBA" id="ARBA00022801"/>
    </source>
</evidence>
<dbReference type="Gene3D" id="1.10.8.430">
    <property type="entry name" value="Helical domain of apoptotic protease-activating factors"/>
    <property type="match status" value="1"/>
</dbReference>
<evidence type="ECO:0000313" key="9">
    <source>
        <dbReference type="EMBL" id="RHN39438.1"/>
    </source>
</evidence>
<dbReference type="Gramene" id="rna45460">
    <property type="protein sequence ID" value="RHN39438.1"/>
    <property type="gene ID" value="gene45460"/>
</dbReference>
<dbReference type="SUPFAM" id="SSF46785">
    <property type="entry name" value="Winged helix' DNA-binding domain"/>
    <property type="match status" value="1"/>
</dbReference>
<organism evidence="9">
    <name type="scientific">Medicago truncatula</name>
    <name type="common">Barrel medic</name>
    <name type="synonym">Medicago tribuloides</name>
    <dbReference type="NCBI Taxonomy" id="3880"/>
    <lineage>
        <taxon>Eukaryota</taxon>
        <taxon>Viridiplantae</taxon>
        <taxon>Streptophyta</taxon>
        <taxon>Embryophyta</taxon>
        <taxon>Tracheophyta</taxon>
        <taxon>Spermatophyta</taxon>
        <taxon>Magnoliopsida</taxon>
        <taxon>eudicotyledons</taxon>
        <taxon>Gunneridae</taxon>
        <taxon>Pentapetalae</taxon>
        <taxon>rosids</taxon>
        <taxon>fabids</taxon>
        <taxon>Fabales</taxon>
        <taxon>Fabaceae</taxon>
        <taxon>Papilionoideae</taxon>
        <taxon>50 kb inversion clade</taxon>
        <taxon>NPAAA clade</taxon>
        <taxon>Hologalegina</taxon>
        <taxon>IRL clade</taxon>
        <taxon>Trifolieae</taxon>
        <taxon>Medicago</taxon>
    </lineage>
</organism>
<dbReference type="Gene3D" id="3.40.50.10140">
    <property type="entry name" value="Toll/interleukin-1 receptor homology (TIR) domain"/>
    <property type="match status" value="1"/>
</dbReference>
<dbReference type="GO" id="GO:0007165">
    <property type="term" value="P:signal transduction"/>
    <property type="evidence" value="ECO:0007669"/>
    <property type="project" value="InterPro"/>
</dbReference>